<keyword evidence="3" id="KW-1185">Reference proteome</keyword>
<comment type="caution">
    <text evidence="2">The sequence shown here is derived from an EMBL/GenBank/DDBJ whole genome shotgun (WGS) entry which is preliminary data.</text>
</comment>
<evidence type="ECO:0000313" key="2">
    <source>
        <dbReference type="EMBL" id="KAJ1144540.1"/>
    </source>
</evidence>
<reference evidence="2" key="1">
    <citation type="journal article" date="2022" name="bioRxiv">
        <title>Sequencing and chromosome-scale assembly of the giantPleurodeles waltlgenome.</title>
        <authorList>
            <person name="Brown T."/>
            <person name="Elewa A."/>
            <person name="Iarovenko S."/>
            <person name="Subramanian E."/>
            <person name="Araus A.J."/>
            <person name="Petzold A."/>
            <person name="Susuki M."/>
            <person name="Suzuki K.-i.T."/>
            <person name="Hayashi T."/>
            <person name="Toyoda A."/>
            <person name="Oliveira C."/>
            <person name="Osipova E."/>
            <person name="Leigh N.D."/>
            <person name="Simon A."/>
            <person name="Yun M.H."/>
        </authorList>
    </citation>
    <scope>NUCLEOTIDE SEQUENCE</scope>
    <source>
        <strain evidence="2">20211129_DDA</strain>
        <tissue evidence="2">Liver</tissue>
    </source>
</reference>
<proteinExistence type="predicted"/>
<evidence type="ECO:0000313" key="3">
    <source>
        <dbReference type="Proteomes" id="UP001066276"/>
    </source>
</evidence>
<accession>A0AAV7QX14</accession>
<dbReference type="Proteomes" id="UP001066276">
    <property type="component" value="Chromosome 6"/>
</dbReference>
<gene>
    <name evidence="2" type="ORF">NDU88_010838</name>
</gene>
<feature type="region of interest" description="Disordered" evidence="1">
    <location>
        <begin position="1"/>
        <end position="190"/>
    </location>
</feature>
<feature type="compositionally biased region" description="Basic and acidic residues" evidence="1">
    <location>
        <begin position="129"/>
        <end position="142"/>
    </location>
</feature>
<evidence type="ECO:0000256" key="1">
    <source>
        <dbReference type="SAM" id="MobiDB-lite"/>
    </source>
</evidence>
<organism evidence="2 3">
    <name type="scientific">Pleurodeles waltl</name>
    <name type="common">Iberian ribbed newt</name>
    <dbReference type="NCBI Taxonomy" id="8319"/>
    <lineage>
        <taxon>Eukaryota</taxon>
        <taxon>Metazoa</taxon>
        <taxon>Chordata</taxon>
        <taxon>Craniata</taxon>
        <taxon>Vertebrata</taxon>
        <taxon>Euteleostomi</taxon>
        <taxon>Amphibia</taxon>
        <taxon>Batrachia</taxon>
        <taxon>Caudata</taxon>
        <taxon>Salamandroidea</taxon>
        <taxon>Salamandridae</taxon>
        <taxon>Pleurodelinae</taxon>
        <taxon>Pleurodeles</taxon>
    </lineage>
</organism>
<feature type="compositionally biased region" description="Basic and acidic residues" evidence="1">
    <location>
        <begin position="23"/>
        <end position="47"/>
    </location>
</feature>
<feature type="compositionally biased region" description="Basic and acidic residues" evidence="1">
    <location>
        <begin position="104"/>
        <end position="121"/>
    </location>
</feature>
<feature type="compositionally biased region" description="Gly residues" evidence="1">
    <location>
        <begin position="1"/>
        <end position="12"/>
    </location>
</feature>
<dbReference type="AlphaFoldDB" id="A0AAV7QX14"/>
<dbReference type="EMBL" id="JANPWB010000010">
    <property type="protein sequence ID" value="KAJ1144540.1"/>
    <property type="molecule type" value="Genomic_DNA"/>
</dbReference>
<sequence>MERAGVSGGHGAKSGEEAGSTDEVGRMADEEKEPEGPWKEEEGRRTADEEEKEPEGPRKQEESRKKTDTLHDRRGKKPDTPGEKEVSGRASHVPGGTWLSQWGHEAESKEKAGSKEERSGTADEEEKEPEGPWKEEDGCRTADEEEKELEGPRKQEESRRKTDTLRDRRGKKPDTPGEKGASGRASHVRGGTWLSQVRDHVYGSFYNLLGTSEGKLGCDMGNWEAHH</sequence>
<feature type="compositionally biased region" description="Basic and acidic residues" evidence="1">
    <location>
        <begin position="54"/>
        <end position="87"/>
    </location>
</feature>
<protein>
    <submittedName>
        <fullName evidence="2">Uncharacterized protein</fullName>
    </submittedName>
</protein>
<name>A0AAV7QX14_PLEWA</name>
<feature type="compositionally biased region" description="Basic and acidic residues" evidence="1">
    <location>
        <begin position="149"/>
        <end position="177"/>
    </location>
</feature>